<proteinExistence type="predicted"/>
<sequence>MPRLTRSAAREQRTAALRGLLVGEDGFSPEFFVLVFEHLDLEDLNRTSSVCKFLHDSAVALEAAWEVLDNPPRRITELQQPLCATALQDGQVVVGLWNTHARGRAIDVISLSNHTRRGALRYGDEPGDCEIVDAAASDGTHLYVCDRGNRRIQKLSLPSFEFVASNETPGTAWGICWWAGPTARAGRASTSRGPATSRGAGRLFVSVKTEAGGSLLVLDAGSMAKVGEFGLGFLSSPQQVTEHGGFLYVADTRERTPLLNGCVVVFTVAGAFVRRIELQCGESTGPNVLSRPGRPVRIRPSGVAVVGGRLVVSGNKWAQPDDDVAPWELIETLCDPRTHEGEIQVLTLEGLLRQAILRPYAMHFGPVGVRVGAGGDEMLLVTDRGSFPGARHFPGAPGAAGEPRGSLFVFSTSPRSREVMRSWDAGREPLPRLAGWE</sequence>
<dbReference type="Gene3D" id="2.120.10.30">
    <property type="entry name" value="TolB, C-terminal domain"/>
    <property type="match status" value="1"/>
</dbReference>
<name>A0A7S3SI41_EMIHU</name>
<evidence type="ECO:0000313" key="1">
    <source>
        <dbReference type="EMBL" id="CAE0555340.1"/>
    </source>
</evidence>
<organism evidence="1">
    <name type="scientific">Emiliania huxleyi</name>
    <name type="common">Coccolithophore</name>
    <name type="synonym">Pontosphaera huxleyi</name>
    <dbReference type="NCBI Taxonomy" id="2903"/>
    <lineage>
        <taxon>Eukaryota</taxon>
        <taxon>Haptista</taxon>
        <taxon>Haptophyta</taxon>
        <taxon>Prymnesiophyceae</taxon>
        <taxon>Isochrysidales</taxon>
        <taxon>Noelaerhabdaceae</taxon>
        <taxon>Emiliania</taxon>
    </lineage>
</organism>
<reference evidence="1" key="1">
    <citation type="submission" date="2021-01" db="EMBL/GenBank/DDBJ databases">
        <authorList>
            <person name="Corre E."/>
            <person name="Pelletier E."/>
            <person name="Niang G."/>
            <person name="Scheremetjew M."/>
            <person name="Finn R."/>
            <person name="Kale V."/>
            <person name="Holt S."/>
            <person name="Cochrane G."/>
            <person name="Meng A."/>
            <person name="Brown T."/>
            <person name="Cohen L."/>
        </authorList>
    </citation>
    <scope>NUCLEOTIDE SEQUENCE</scope>
    <source>
        <strain evidence="1">379</strain>
    </source>
</reference>
<dbReference type="InterPro" id="IPR011042">
    <property type="entry name" value="6-blade_b-propeller_TolB-like"/>
</dbReference>
<dbReference type="EMBL" id="HBIR01027451">
    <property type="protein sequence ID" value="CAE0555340.1"/>
    <property type="molecule type" value="Transcribed_RNA"/>
</dbReference>
<gene>
    <name evidence="1" type="ORF">EHUX00137_LOCUS21179</name>
</gene>
<dbReference type="SUPFAM" id="SSF81383">
    <property type="entry name" value="F-box domain"/>
    <property type="match status" value="1"/>
</dbReference>
<dbReference type="CDD" id="cd09917">
    <property type="entry name" value="F-box_SF"/>
    <property type="match status" value="1"/>
</dbReference>
<evidence type="ECO:0008006" key="2">
    <source>
        <dbReference type="Google" id="ProtNLM"/>
    </source>
</evidence>
<protein>
    <recommendedName>
        <fullName evidence="2">F-box domain-containing protein</fullName>
    </recommendedName>
</protein>
<dbReference type="InterPro" id="IPR036047">
    <property type="entry name" value="F-box-like_dom_sf"/>
</dbReference>
<dbReference type="AlphaFoldDB" id="A0A7S3SI41"/>
<accession>A0A7S3SI41</accession>
<dbReference type="SUPFAM" id="SSF75011">
    <property type="entry name" value="3-carboxy-cis,cis-mucoante lactonizing enzyme"/>
    <property type="match status" value="1"/>
</dbReference>